<dbReference type="SUPFAM" id="SSF88874">
    <property type="entry name" value="Receptor-binding domain of short tail fibre protein gp12"/>
    <property type="match status" value="1"/>
</dbReference>
<feature type="domain" description="Phage tail collar" evidence="1">
    <location>
        <begin position="5"/>
        <end position="63"/>
    </location>
</feature>
<proteinExistence type="predicted"/>
<organism evidence="2 3">
    <name type="scientific">Aureimonas pseudogalii</name>
    <dbReference type="NCBI Taxonomy" id="1744844"/>
    <lineage>
        <taxon>Bacteria</taxon>
        <taxon>Pseudomonadati</taxon>
        <taxon>Pseudomonadota</taxon>
        <taxon>Alphaproteobacteria</taxon>
        <taxon>Hyphomicrobiales</taxon>
        <taxon>Aurantimonadaceae</taxon>
        <taxon>Aureimonas</taxon>
    </lineage>
</organism>
<sequence>MSFVGMITAFAGNGYSKPAGWLVCDGELVEKEKYSELYAVIGDAYGRSSDGHKFYIPDFQGMFLRGLEKEGGARDPDGDARFDARDRTVVGRRIGSVQLDAFQAHAHKYWMFPGQDGGIASGQNWKQKESITHEFSDGARTSAETRPKNVYVNYLICYRTK</sequence>
<dbReference type="Pfam" id="PF07484">
    <property type="entry name" value="Collar"/>
    <property type="match status" value="1"/>
</dbReference>
<evidence type="ECO:0000313" key="3">
    <source>
        <dbReference type="Proteomes" id="UP000542776"/>
    </source>
</evidence>
<evidence type="ECO:0000313" key="2">
    <source>
        <dbReference type="EMBL" id="MBB4000304.1"/>
    </source>
</evidence>
<evidence type="ECO:0000259" key="1">
    <source>
        <dbReference type="Pfam" id="PF07484"/>
    </source>
</evidence>
<reference evidence="2 3" key="1">
    <citation type="submission" date="2020-08" db="EMBL/GenBank/DDBJ databases">
        <title>Genomic Encyclopedia of Type Strains, Phase IV (KMG-IV): sequencing the most valuable type-strain genomes for metagenomic binning, comparative biology and taxonomic classification.</title>
        <authorList>
            <person name="Goeker M."/>
        </authorList>
    </citation>
    <scope>NUCLEOTIDE SEQUENCE [LARGE SCALE GENOMIC DNA]</scope>
    <source>
        <strain evidence="2 3">DSM 102238</strain>
    </source>
</reference>
<dbReference type="InterPro" id="IPR037053">
    <property type="entry name" value="Phage_tail_collar_dom_sf"/>
</dbReference>
<comment type="caution">
    <text evidence="2">The sequence shown here is derived from an EMBL/GenBank/DDBJ whole genome shotgun (WGS) entry which is preliminary data.</text>
</comment>
<dbReference type="InterPro" id="IPR011083">
    <property type="entry name" value="Phage_tail_collar_dom"/>
</dbReference>
<dbReference type="RefSeq" id="WP_183202050.1">
    <property type="nucleotide sequence ID" value="NZ_JACIEK010000018.1"/>
</dbReference>
<protein>
    <recommendedName>
        <fullName evidence="1">Phage tail collar domain-containing protein</fullName>
    </recommendedName>
</protein>
<dbReference type="Proteomes" id="UP000542776">
    <property type="component" value="Unassembled WGS sequence"/>
</dbReference>
<accession>A0A7W6MM04</accession>
<dbReference type="Gene3D" id="3.90.1340.10">
    <property type="entry name" value="Phage tail collar domain"/>
    <property type="match status" value="1"/>
</dbReference>
<keyword evidence="3" id="KW-1185">Reference proteome</keyword>
<dbReference type="AlphaFoldDB" id="A0A7W6MM04"/>
<name>A0A7W6MM04_9HYPH</name>
<gene>
    <name evidence="2" type="ORF">GGR04_004181</name>
</gene>
<dbReference type="EMBL" id="JACIEK010000018">
    <property type="protein sequence ID" value="MBB4000304.1"/>
    <property type="molecule type" value="Genomic_DNA"/>
</dbReference>